<dbReference type="OrthoDB" id="9764416at2"/>
<dbReference type="InterPro" id="IPR038377">
    <property type="entry name" value="Na/Glc_symporter_sf"/>
</dbReference>
<gene>
    <name evidence="10" type="ORF">ER308_14385</name>
</gene>
<evidence type="ECO:0000256" key="5">
    <source>
        <dbReference type="ARBA" id="ARBA00022692"/>
    </source>
</evidence>
<keyword evidence="6 9" id="KW-1133">Transmembrane helix</keyword>
<dbReference type="GO" id="GO:0046942">
    <property type="term" value="P:carboxylic acid transport"/>
    <property type="evidence" value="ECO:0007669"/>
    <property type="project" value="UniProtKB-ARBA"/>
</dbReference>
<feature type="transmembrane region" description="Helical" evidence="9">
    <location>
        <begin position="180"/>
        <end position="200"/>
    </location>
</feature>
<reference evidence="10 11" key="1">
    <citation type="submission" date="2019-01" db="EMBL/GenBank/DDBJ databases">
        <title>Egibacter rhizosphaerae EGI 80759T.</title>
        <authorList>
            <person name="Chen D.-D."/>
            <person name="Tian Y."/>
            <person name="Jiao J.-Y."/>
            <person name="Zhang X.-T."/>
            <person name="Zhang Y.-G."/>
            <person name="Zhang Y."/>
            <person name="Xiao M."/>
            <person name="Shu W.-S."/>
            <person name="Li W.-J."/>
        </authorList>
    </citation>
    <scope>NUCLEOTIDE SEQUENCE [LARGE SCALE GENOMIC DNA]</scope>
    <source>
        <strain evidence="10 11">EGI 80759</strain>
    </source>
</reference>
<evidence type="ECO:0000313" key="10">
    <source>
        <dbReference type="EMBL" id="QBI20628.1"/>
    </source>
</evidence>
<dbReference type="Gene3D" id="1.20.1730.10">
    <property type="entry name" value="Sodium/glucose cotransporter"/>
    <property type="match status" value="1"/>
</dbReference>
<evidence type="ECO:0000256" key="7">
    <source>
        <dbReference type="ARBA" id="ARBA00023136"/>
    </source>
</evidence>
<comment type="similarity">
    <text evidence="2 8">Belongs to the sodium:solute symporter (SSF) (TC 2.A.21) family.</text>
</comment>
<dbReference type="CDD" id="cd11480">
    <property type="entry name" value="SLC5sbd_u4"/>
    <property type="match status" value="1"/>
</dbReference>
<evidence type="ECO:0000313" key="11">
    <source>
        <dbReference type="Proteomes" id="UP000291469"/>
    </source>
</evidence>
<feature type="transmembrane region" description="Helical" evidence="9">
    <location>
        <begin position="6"/>
        <end position="24"/>
    </location>
</feature>
<keyword evidence="4" id="KW-1003">Cell membrane</keyword>
<organism evidence="10 11">
    <name type="scientific">Egibacter rhizosphaerae</name>
    <dbReference type="NCBI Taxonomy" id="1670831"/>
    <lineage>
        <taxon>Bacteria</taxon>
        <taxon>Bacillati</taxon>
        <taxon>Actinomycetota</taxon>
        <taxon>Nitriliruptoria</taxon>
        <taxon>Egibacterales</taxon>
        <taxon>Egibacteraceae</taxon>
        <taxon>Egibacter</taxon>
    </lineage>
</organism>
<dbReference type="RefSeq" id="WP_131155623.1">
    <property type="nucleotide sequence ID" value="NZ_CP036402.1"/>
</dbReference>
<feature type="transmembrane region" description="Helical" evidence="9">
    <location>
        <begin position="416"/>
        <end position="434"/>
    </location>
</feature>
<evidence type="ECO:0000256" key="1">
    <source>
        <dbReference type="ARBA" id="ARBA00004141"/>
    </source>
</evidence>
<protein>
    <submittedName>
        <fullName evidence="10">Cation acetate symporter</fullName>
    </submittedName>
</protein>
<dbReference type="Pfam" id="PF00474">
    <property type="entry name" value="SSF"/>
    <property type="match status" value="2"/>
</dbReference>
<dbReference type="PROSITE" id="PS50283">
    <property type="entry name" value="NA_SOLUT_SYMP_3"/>
    <property type="match status" value="1"/>
</dbReference>
<feature type="transmembrane region" description="Helical" evidence="9">
    <location>
        <begin position="472"/>
        <end position="490"/>
    </location>
</feature>
<keyword evidence="3" id="KW-0813">Transport</keyword>
<evidence type="ECO:0000256" key="4">
    <source>
        <dbReference type="ARBA" id="ARBA00022475"/>
    </source>
</evidence>
<dbReference type="NCBIfam" id="TIGR03648">
    <property type="entry name" value="Na_symport_lg"/>
    <property type="match status" value="1"/>
</dbReference>
<dbReference type="Proteomes" id="UP000291469">
    <property type="component" value="Chromosome"/>
</dbReference>
<proteinExistence type="inferred from homology"/>
<feature type="transmembrane region" description="Helical" evidence="9">
    <location>
        <begin position="368"/>
        <end position="395"/>
    </location>
</feature>
<feature type="transmembrane region" description="Helical" evidence="9">
    <location>
        <begin position="510"/>
        <end position="531"/>
    </location>
</feature>
<feature type="transmembrane region" description="Helical" evidence="9">
    <location>
        <begin position="116"/>
        <end position="134"/>
    </location>
</feature>
<accession>A0A411YH87</accession>
<feature type="transmembrane region" description="Helical" evidence="9">
    <location>
        <begin position="275"/>
        <end position="296"/>
    </location>
</feature>
<dbReference type="EMBL" id="CP036402">
    <property type="protein sequence ID" value="QBI20628.1"/>
    <property type="molecule type" value="Genomic_DNA"/>
</dbReference>
<keyword evidence="5 9" id="KW-0812">Transmembrane</keyword>
<dbReference type="GO" id="GO:0022857">
    <property type="term" value="F:transmembrane transporter activity"/>
    <property type="evidence" value="ECO:0007669"/>
    <property type="project" value="InterPro"/>
</dbReference>
<dbReference type="PANTHER" id="PTHR48086">
    <property type="entry name" value="SODIUM/PROLINE SYMPORTER-RELATED"/>
    <property type="match status" value="1"/>
</dbReference>
<dbReference type="KEGG" id="erz:ER308_14385"/>
<feature type="transmembrane region" description="Helical" evidence="9">
    <location>
        <begin position="440"/>
        <end position="465"/>
    </location>
</feature>
<feature type="transmembrane region" description="Helical" evidence="9">
    <location>
        <begin position="76"/>
        <end position="96"/>
    </location>
</feature>
<feature type="transmembrane region" description="Helical" evidence="9">
    <location>
        <begin position="146"/>
        <end position="168"/>
    </location>
</feature>
<dbReference type="InterPro" id="IPR050277">
    <property type="entry name" value="Sodium:Solute_Symporter"/>
</dbReference>
<feature type="transmembrane region" description="Helical" evidence="9">
    <location>
        <begin position="44"/>
        <end position="70"/>
    </location>
</feature>
<dbReference type="InterPro" id="IPR018212">
    <property type="entry name" value="Na/solute_symporter_CS"/>
</dbReference>
<dbReference type="PROSITE" id="PS00457">
    <property type="entry name" value="NA_SOLUT_SYMP_2"/>
    <property type="match status" value="1"/>
</dbReference>
<evidence type="ECO:0000256" key="9">
    <source>
        <dbReference type="SAM" id="Phobius"/>
    </source>
</evidence>
<evidence type="ECO:0000256" key="6">
    <source>
        <dbReference type="ARBA" id="ARBA00022989"/>
    </source>
</evidence>
<dbReference type="PANTHER" id="PTHR48086:SF5">
    <property type="entry name" value="NA(+):SOLUTE SYMPORTER (SSF FAMILY)"/>
    <property type="match status" value="1"/>
</dbReference>
<comment type="subcellular location">
    <subcellularLocation>
        <location evidence="1">Membrane</location>
        <topology evidence="1">Multi-pass membrane protein</topology>
    </subcellularLocation>
</comment>
<sequence length="559" mass="59205">MTAIQLWTLIFVVASFATYIGIAWRSRVKETGGFYVASQGVPTVANGAAVAADWMSAASFISMAGLIAFLGYDGAIYLMGWTGGYVLLALLLAPYLRKWGKYTVPEFVGDRFSETVRTISAGAAIIVSFTYVVGQMRGGGIVFSRFLDLSIEGGVLVAAAIIFTYAVLGGMKGITYTQVAQYTVLIIAYLIPAAAIAQIFTGVPIPQVTFGQVLGELNQLSIEFGLESYTEPFTARPQLDVFLVVLSLMVGTAGLPHVIIRFYTTRTVRGARYSAFWALFFIALLYTAAPAVGAFAKYNILDGVGGQAPDELPTWVESWEGTGLIEVDEGADTVESISNDPADEPDLFVDNDILVLANPEIAGLPAPVVGLVAAGGMAAAMSTAAGLLLVISSSVSHDFYFRRIKRGEASEREKLLVGRIAMAGAVLISILGGINPPAFVAQVVAFAFGLAAASFFPAIVMGIFWKRCNAQGAAAGMLAGLAFTIAYMLYTLEVFGLQANPHVLGVSPEGIGAIGALVNFVVAIIVSKRTAPPSAELMRMVDGIRYPAERRRTPTRSSG</sequence>
<feature type="transmembrane region" description="Helical" evidence="9">
    <location>
        <begin position="241"/>
        <end position="263"/>
    </location>
</feature>
<dbReference type="AlphaFoldDB" id="A0A411YH87"/>
<dbReference type="InterPro" id="IPR019899">
    <property type="entry name" value="Na/solute_symporter_VC_2705"/>
</dbReference>
<evidence type="ECO:0000256" key="2">
    <source>
        <dbReference type="ARBA" id="ARBA00006434"/>
    </source>
</evidence>
<name>A0A411YH87_9ACTN</name>
<keyword evidence="11" id="KW-1185">Reference proteome</keyword>
<evidence type="ECO:0000256" key="3">
    <source>
        <dbReference type="ARBA" id="ARBA00022448"/>
    </source>
</evidence>
<evidence type="ECO:0000256" key="8">
    <source>
        <dbReference type="RuleBase" id="RU362091"/>
    </source>
</evidence>
<dbReference type="InterPro" id="IPR001734">
    <property type="entry name" value="Na/solute_symporter"/>
</dbReference>
<keyword evidence="7 9" id="KW-0472">Membrane</keyword>
<dbReference type="GO" id="GO:0005886">
    <property type="term" value="C:plasma membrane"/>
    <property type="evidence" value="ECO:0007669"/>
    <property type="project" value="TreeGrafter"/>
</dbReference>